<keyword evidence="4" id="KW-0378">Hydrolase</keyword>
<dbReference type="Proteomes" id="UP001240447">
    <property type="component" value="Unassembled WGS sequence"/>
</dbReference>
<evidence type="ECO:0000313" key="9">
    <source>
        <dbReference type="EMBL" id="MDP9822934.1"/>
    </source>
</evidence>
<gene>
    <name evidence="9" type="ORF">J2S59_002743</name>
</gene>
<evidence type="ECO:0000256" key="4">
    <source>
        <dbReference type="ARBA" id="ARBA00022801"/>
    </source>
</evidence>
<dbReference type="PANTHER" id="PTHR11080:SF2">
    <property type="entry name" value="LD05707P"/>
    <property type="match status" value="1"/>
</dbReference>
<dbReference type="RefSeq" id="WP_068118890.1">
    <property type="nucleotide sequence ID" value="NZ_CCXJ01000157.1"/>
</dbReference>
<organism evidence="9 10">
    <name type="scientific">Nocardioides massiliensis</name>
    <dbReference type="NCBI Taxonomy" id="1325935"/>
    <lineage>
        <taxon>Bacteria</taxon>
        <taxon>Bacillati</taxon>
        <taxon>Actinomycetota</taxon>
        <taxon>Actinomycetes</taxon>
        <taxon>Propionibacteriales</taxon>
        <taxon>Nocardioidaceae</taxon>
        <taxon>Nocardioides</taxon>
    </lineage>
</organism>
<evidence type="ECO:0000256" key="3">
    <source>
        <dbReference type="ARBA" id="ARBA00022723"/>
    </source>
</evidence>
<accession>A0ABT9NR76</accession>
<keyword evidence="3" id="KW-0479">Metal-binding</keyword>
<evidence type="ECO:0000256" key="5">
    <source>
        <dbReference type="ARBA" id="ARBA00037900"/>
    </source>
</evidence>
<dbReference type="PANTHER" id="PTHR11080">
    <property type="entry name" value="PYRAZINAMIDASE/NICOTINAMIDASE"/>
    <property type="match status" value="1"/>
</dbReference>
<dbReference type="EC" id="3.5.1.19" evidence="6"/>
<evidence type="ECO:0000256" key="7">
    <source>
        <dbReference type="ARBA" id="ARBA00043224"/>
    </source>
</evidence>
<dbReference type="InterPro" id="IPR000868">
    <property type="entry name" value="Isochorismatase-like_dom"/>
</dbReference>
<evidence type="ECO:0000313" key="10">
    <source>
        <dbReference type="Proteomes" id="UP001240447"/>
    </source>
</evidence>
<evidence type="ECO:0000256" key="6">
    <source>
        <dbReference type="ARBA" id="ARBA00039017"/>
    </source>
</evidence>
<feature type="domain" description="Isochorismatase-like" evidence="8">
    <location>
        <begin position="4"/>
        <end position="188"/>
    </location>
</feature>
<comment type="similarity">
    <text evidence="1">Belongs to the isochorismatase family.</text>
</comment>
<protein>
    <recommendedName>
        <fullName evidence="6">nicotinamidase</fullName>
        <ecNumber evidence="6">3.5.1.19</ecNumber>
    </recommendedName>
    <alternativeName>
        <fullName evidence="7">Nicotinamide deamidase</fullName>
    </alternativeName>
</protein>
<dbReference type="InterPro" id="IPR052347">
    <property type="entry name" value="Isochorismatase_Nicotinamidase"/>
</dbReference>
<dbReference type="EMBL" id="JAUSQM010000001">
    <property type="protein sequence ID" value="MDP9822934.1"/>
    <property type="molecule type" value="Genomic_DNA"/>
</dbReference>
<name>A0ABT9NR76_9ACTN</name>
<evidence type="ECO:0000256" key="1">
    <source>
        <dbReference type="ARBA" id="ARBA00006336"/>
    </source>
</evidence>
<dbReference type="InterPro" id="IPR036380">
    <property type="entry name" value="Isochorismatase-like_sf"/>
</dbReference>
<keyword evidence="10" id="KW-1185">Reference proteome</keyword>
<evidence type="ECO:0000259" key="8">
    <source>
        <dbReference type="Pfam" id="PF00857"/>
    </source>
</evidence>
<dbReference type="Pfam" id="PF00857">
    <property type="entry name" value="Isochorismatase"/>
    <property type="match status" value="1"/>
</dbReference>
<keyword evidence="2" id="KW-0662">Pyridine nucleotide biosynthesis</keyword>
<comment type="caution">
    <text evidence="9">The sequence shown here is derived from an EMBL/GenBank/DDBJ whole genome shotgun (WGS) entry which is preliminary data.</text>
</comment>
<proteinExistence type="inferred from homology"/>
<evidence type="ECO:0000256" key="2">
    <source>
        <dbReference type="ARBA" id="ARBA00022642"/>
    </source>
</evidence>
<dbReference type="Gene3D" id="3.40.50.850">
    <property type="entry name" value="Isochorismatase-like"/>
    <property type="match status" value="1"/>
</dbReference>
<dbReference type="SUPFAM" id="SSF52499">
    <property type="entry name" value="Isochorismatase-like hydrolases"/>
    <property type="match status" value="1"/>
</dbReference>
<reference evidence="9 10" key="1">
    <citation type="submission" date="2023-07" db="EMBL/GenBank/DDBJ databases">
        <title>Sequencing the genomes of 1000 actinobacteria strains.</title>
        <authorList>
            <person name="Klenk H.-P."/>
        </authorList>
    </citation>
    <scope>NUCLEOTIDE SEQUENCE [LARGE SCALE GENOMIC DNA]</scope>
    <source>
        <strain evidence="9 10">GD13</strain>
    </source>
</reference>
<comment type="pathway">
    <text evidence="5">Cofactor biosynthesis; nicotinate biosynthesis; nicotinate from nicotinamide: step 1/1.</text>
</comment>
<sequence>MSRALLVIDVQNDFVEGGSLGVAGGAEVARRISTHLAEHHRDYAAVVASRDWHHAHDTNGGHFPEPGQEPDFRTSWPVHCVEGSTGSDYAPDLDLTHVTHHVRKGQGVPAYSAFEGATDDGRPLADVLRDLGVETVELTGIATDHCVRATALDAVQEGFAVVLLDGMHAGVAPDTSEAALAELAAAGVTRG</sequence>